<dbReference type="InterPro" id="IPR036770">
    <property type="entry name" value="Ankyrin_rpt-contain_sf"/>
</dbReference>
<dbReference type="SMART" id="SM00248">
    <property type="entry name" value="ANK"/>
    <property type="match status" value="4"/>
</dbReference>
<dbReference type="Proteomes" id="UP001515480">
    <property type="component" value="Unassembled WGS sequence"/>
</dbReference>
<accession>A0AB34JRB4</accession>
<evidence type="ECO:0000256" key="1">
    <source>
        <dbReference type="ARBA" id="ARBA00022737"/>
    </source>
</evidence>
<dbReference type="InterPro" id="IPR011990">
    <property type="entry name" value="TPR-like_helical_dom_sf"/>
</dbReference>
<feature type="repeat" description="ANK" evidence="3">
    <location>
        <begin position="247"/>
        <end position="279"/>
    </location>
</feature>
<keyword evidence="5" id="KW-0812">Transmembrane</keyword>
<evidence type="ECO:0000256" key="4">
    <source>
        <dbReference type="SAM" id="MobiDB-lite"/>
    </source>
</evidence>
<dbReference type="PROSITE" id="PS50297">
    <property type="entry name" value="ANK_REP_REGION"/>
    <property type="match status" value="3"/>
</dbReference>
<dbReference type="SUPFAM" id="SSF48403">
    <property type="entry name" value="Ankyrin repeat"/>
    <property type="match status" value="1"/>
</dbReference>
<feature type="compositionally biased region" description="Basic and acidic residues" evidence="4">
    <location>
        <begin position="1"/>
        <end position="20"/>
    </location>
</feature>
<feature type="transmembrane region" description="Helical" evidence="5">
    <location>
        <begin position="382"/>
        <end position="400"/>
    </location>
</feature>
<keyword evidence="1" id="KW-0677">Repeat</keyword>
<dbReference type="SUPFAM" id="SSF48452">
    <property type="entry name" value="TPR-like"/>
    <property type="match status" value="1"/>
</dbReference>
<dbReference type="Gene3D" id="1.25.40.20">
    <property type="entry name" value="Ankyrin repeat-containing domain"/>
    <property type="match status" value="3"/>
</dbReference>
<dbReference type="PANTHER" id="PTHR24198">
    <property type="entry name" value="ANKYRIN REPEAT AND PROTEIN KINASE DOMAIN-CONTAINING PROTEIN"/>
    <property type="match status" value="1"/>
</dbReference>
<gene>
    <name evidence="6" type="ORF">AB1Y20_018287</name>
</gene>
<keyword evidence="2 3" id="KW-0040">ANK repeat</keyword>
<evidence type="ECO:0000256" key="5">
    <source>
        <dbReference type="SAM" id="Phobius"/>
    </source>
</evidence>
<keyword evidence="5" id="KW-0472">Membrane</keyword>
<keyword evidence="7" id="KW-1185">Reference proteome</keyword>
<dbReference type="Gene3D" id="1.25.40.10">
    <property type="entry name" value="Tetratricopeptide repeat domain"/>
    <property type="match status" value="1"/>
</dbReference>
<protein>
    <submittedName>
        <fullName evidence="6">Uncharacterized protein</fullName>
    </submittedName>
</protein>
<dbReference type="PANTHER" id="PTHR24198:SF165">
    <property type="entry name" value="ANKYRIN REPEAT-CONTAINING PROTEIN-RELATED"/>
    <property type="match status" value="1"/>
</dbReference>
<feature type="region of interest" description="Disordered" evidence="4">
    <location>
        <begin position="1"/>
        <end position="29"/>
    </location>
</feature>
<evidence type="ECO:0000256" key="3">
    <source>
        <dbReference type="PROSITE-ProRule" id="PRU00023"/>
    </source>
</evidence>
<feature type="repeat" description="ANK" evidence="3">
    <location>
        <begin position="214"/>
        <end position="246"/>
    </location>
</feature>
<dbReference type="Pfam" id="PF00023">
    <property type="entry name" value="Ank"/>
    <property type="match status" value="1"/>
</dbReference>
<feature type="repeat" description="ANK" evidence="3">
    <location>
        <begin position="312"/>
        <end position="344"/>
    </location>
</feature>
<keyword evidence="5" id="KW-1133">Transmembrane helix</keyword>
<organism evidence="6 7">
    <name type="scientific">Prymnesium parvum</name>
    <name type="common">Toxic golden alga</name>
    <dbReference type="NCBI Taxonomy" id="97485"/>
    <lineage>
        <taxon>Eukaryota</taxon>
        <taxon>Haptista</taxon>
        <taxon>Haptophyta</taxon>
        <taxon>Prymnesiophyceae</taxon>
        <taxon>Prymnesiales</taxon>
        <taxon>Prymnesiaceae</taxon>
        <taxon>Prymnesium</taxon>
    </lineage>
</organism>
<proteinExistence type="predicted"/>
<name>A0AB34JRB4_PRYPA</name>
<dbReference type="AlphaFoldDB" id="A0AB34JRB4"/>
<dbReference type="EMBL" id="JBGBPQ010000006">
    <property type="protein sequence ID" value="KAL1523342.1"/>
    <property type="molecule type" value="Genomic_DNA"/>
</dbReference>
<sequence>MADERERLRAFFAARPREESPSDSEDDDAELELVRQARLARQDAARLSDQQVAQLAASAEAAVAEGALMEGVAAYTRALELDPNHVGLLAARAAVCARLNLHQAALHDGELIVRLMPHWHHGHALCGMALYCLAQYAPAVRAYRRALEFSAASAAGEGVRLALEDARAKADAELRRAALRADVPTLLRLVQDGELAEGLDRRCAVELEAADAEHGFTPLILAAAAGRRGSVEVLLRARANVEAADRFGKTALCWAAAQGDEAMVAALLAHGAEPRAADQSGWDSLMAACHGGHVKVATVLSQRADLARAAADGSTCLHVAAEGGRVEVVRLLLRLRADAAAADRKGRRALELALRGASAAHAQVAELLRPLTPAAAAAPRRSVPAAIFVVAVAAGVLLALV</sequence>
<dbReference type="Pfam" id="PF12796">
    <property type="entry name" value="Ank_2"/>
    <property type="match status" value="1"/>
</dbReference>
<reference evidence="6 7" key="1">
    <citation type="journal article" date="2024" name="Science">
        <title>Giant polyketide synthase enzymes in the biosynthesis of giant marine polyether toxins.</title>
        <authorList>
            <person name="Fallon T.R."/>
            <person name="Shende V.V."/>
            <person name="Wierzbicki I.H."/>
            <person name="Pendleton A.L."/>
            <person name="Watervoot N.F."/>
            <person name="Auber R.P."/>
            <person name="Gonzalez D.J."/>
            <person name="Wisecaver J.H."/>
            <person name="Moore B.S."/>
        </authorList>
    </citation>
    <scope>NUCLEOTIDE SEQUENCE [LARGE SCALE GENOMIC DNA]</scope>
    <source>
        <strain evidence="6 7">12B1</strain>
    </source>
</reference>
<evidence type="ECO:0000313" key="6">
    <source>
        <dbReference type="EMBL" id="KAL1523342.1"/>
    </source>
</evidence>
<evidence type="ECO:0000313" key="7">
    <source>
        <dbReference type="Proteomes" id="UP001515480"/>
    </source>
</evidence>
<dbReference type="PROSITE" id="PS50088">
    <property type="entry name" value="ANK_REPEAT"/>
    <property type="match status" value="3"/>
</dbReference>
<dbReference type="InterPro" id="IPR002110">
    <property type="entry name" value="Ankyrin_rpt"/>
</dbReference>
<evidence type="ECO:0000256" key="2">
    <source>
        <dbReference type="ARBA" id="ARBA00023043"/>
    </source>
</evidence>
<comment type="caution">
    <text evidence="6">The sequence shown here is derived from an EMBL/GenBank/DDBJ whole genome shotgun (WGS) entry which is preliminary data.</text>
</comment>